<feature type="domain" description="Poly A polymerase head" evidence="5">
    <location>
        <begin position="37"/>
        <end position="181"/>
    </location>
</feature>
<evidence type="ECO:0000313" key="6">
    <source>
        <dbReference type="EMBL" id="CAF9927268.1"/>
    </source>
</evidence>
<dbReference type="OrthoDB" id="445712at2759"/>
<dbReference type="CDD" id="cd05398">
    <property type="entry name" value="NT_ClassII-CCAase"/>
    <property type="match status" value="1"/>
</dbReference>
<name>A0A8H3FT00_9LECA</name>
<dbReference type="Gene3D" id="1.10.3090.10">
    <property type="entry name" value="cca-adding enzyme, domain 2"/>
    <property type="match status" value="1"/>
</dbReference>
<dbReference type="SUPFAM" id="SSF81891">
    <property type="entry name" value="Poly A polymerase C-terminal region-like"/>
    <property type="match status" value="1"/>
</dbReference>
<reference evidence="6" key="1">
    <citation type="submission" date="2021-03" db="EMBL/GenBank/DDBJ databases">
        <authorList>
            <person name="Tagirdzhanova G."/>
        </authorList>
    </citation>
    <scope>NUCLEOTIDE SEQUENCE</scope>
</reference>
<sequence>MSKSIQLTEREATLRQLLLDVSSYAVTRGDHHTKPELRFAGGWVRDKLLGLSSKDIDVAISNMTGSDFGSLMKQYVELPQARDNYEQDILGRVAKIEANPEKSKHLETATTKVLGFDIDLVNLRKETYTNDSRNPIVEFGTPEEDALRRDSTINALFYNLQTFEVEDFTGRGFQDMERKLIKTPLAPLQTFNDDPLRVLRSIRFASRLMYEIAPEDEMAMSDRAIKAALRLKITRDRVRVEILKMLGWPEPDQSLSLLRGPGPHKALCLIDRLGLYNEVFTDPTDADCKLVDTANWHRAYDQLRDIIQAGSKGSKLPKSIETVRSILLGSPEDLYHAWILTCFVPWAREPPKSRQKSSKRPMSAAGLAAREGIKAENKICRLVDDAVFHLQDIVEKKGAICHEDQTTPLPSTRDPGVSAGAQREIQGLAIRKWGSSWRSSVMYALLTEIAETKTETDSGAVLDGYSSWLSHLSSLNLLHVDQLEPIVKGDELMKVFNTKGGKWVSAALDLEIQWQLRNPDRKDAAGAIAEVVQRKDELNIPP</sequence>
<dbReference type="GO" id="GO:0052929">
    <property type="term" value="F:ATP:3'-cytidine-cytidine-tRNA adenylyltransferase activity"/>
    <property type="evidence" value="ECO:0007669"/>
    <property type="project" value="TreeGrafter"/>
</dbReference>
<dbReference type="GO" id="GO:0005739">
    <property type="term" value="C:mitochondrion"/>
    <property type="evidence" value="ECO:0007669"/>
    <property type="project" value="UniProtKB-ARBA"/>
</dbReference>
<dbReference type="EMBL" id="CAJPDT010000046">
    <property type="protein sequence ID" value="CAF9927268.1"/>
    <property type="molecule type" value="Genomic_DNA"/>
</dbReference>
<evidence type="ECO:0000313" key="7">
    <source>
        <dbReference type="Proteomes" id="UP000664534"/>
    </source>
</evidence>
<evidence type="ECO:0000256" key="1">
    <source>
        <dbReference type="ARBA" id="ARBA00007265"/>
    </source>
</evidence>
<dbReference type="AlphaFoldDB" id="A0A8H3FT00"/>
<accession>A0A8H3FT00</accession>
<dbReference type="GO" id="GO:0052927">
    <property type="term" value="F:CC tRNA cytidylyltransferase activity"/>
    <property type="evidence" value="ECO:0007669"/>
    <property type="project" value="TreeGrafter"/>
</dbReference>
<evidence type="ECO:0000259" key="5">
    <source>
        <dbReference type="Pfam" id="PF01743"/>
    </source>
</evidence>
<dbReference type="Gene3D" id="3.30.460.10">
    <property type="entry name" value="Beta Polymerase, domain 2"/>
    <property type="match status" value="1"/>
</dbReference>
<dbReference type="SUPFAM" id="SSF81301">
    <property type="entry name" value="Nucleotidyltransferase"/>
    <property type="match status" value="1"/>
</dbReference>
<evidence type="ECO:0000256" key="3">
    <source>
        <dbReference type="ARBA" id="ARBA00022884"/>
    </source>
</evidence>
<comment type="similarity">
    <text evidence="1 4">Belongs to the tRNA nucleotidyltransferase/poly(A) polymerase family.</text>
</comment>
<keyword evidence="7" id="KW-1185">Reference proteome</keyword>
<dbReference type="InterPro" id="IPR002646">
    <property type="entry name" value="PolA_pol_head_dom"/>
</dbReference>
<dbReference type="Proteomes" id="UP000664534">
    <property type="component" value="Unassembled WGS sequence"/>
</dbReference>
<dbReference type="Pfam" id="PF01743">
    <property type="entry name" value="PolyA_pol"/>
    <property type="match status" value="1"/>
</dbReference>
<evidence type="ECO:0000256" key="4">
    <source>
        <dbReference type="RuleBase" id="RU003953"/>
    </source>
</evidence>
<dbReference type="GO" id="GO:0003723">
    <property type="term" value="F:RNA binding"/>
    <property type="evidence" value="ECO:0007669"/>
    <property type="project" value="UniProtKB-KW"/>
</dbReference>
<keyword evidence="2 4" id="KW-0808">Transferase</keyword>
<dbReference type="GO" id="GO:0001680">
    <property type="term" value="P:tRNA 3'-terminal CCA addition"/>
    <property type="evidence" value="ECO:0007669"/>
    <property type="project" value="TreeGrafter"/>
</dbReference>
<evidence type="ECO:0000256" key="2">
    <source>
        <dbReference type="ARBA" id="ARBA00022679"/>
    </source>
</evidence>
<organism evidence="6 7">
    <name type="scientific">Imshaugia aleurites</name>
    <dbReference type="NCBI Taxonomy" id="172621"/>
    <lineage>
        <taxon>Eukaryota</taxon>
        <taxon>Fungi</taxon>
        <taxon>Dikarya</taxon>
        <taxon>Ascomycota</taxon>
        <taxon>Pezizomycotina</taxon>
        <taxon>Lecanoromycetes</taxon>
        <taxon>OSLEUM clade</taxon>
        <taxon>Lecanoromycetidae</taxon>
        <taxon>Lecanorales</taxon>
        <taxon>Lecanorineae</taxon>
        <taxon>Parmeliaceae</taxon>
        <taxon>Imshaugia</taxon>
    </lineage>
</organism>
<gene>
    <name evidence="6" type="primary">CCA1</name>
    <name evidence="6" type="ORF">IMSHALPRED_007169</name>
</gene>
<comment type="caution">
    <text evidence="6">The sequence shown here is derived from an EMBL/GenBank/DDBJ whole genome shotgun (WGS) entry which is preliminary data.</text>
</comment>
<dbReference type="InterPro" id="IPR043519">
    <property type="entry name" value="NT_sf"/>
</dbReference>
<dbReference type="PANTHER" id="PTHR13734">
    <property type="entry name" value="TRNA-NUCLEOTIDYLTRANSFERASE"/>
    <property type="match status" value="1"/>
</dbReference>
<proteinExistence type="inferred from homology"/>
<dbReference type="PANTHER" id="PTHR13734:SF5">
    <property type="entry name" value="CCA TRNA NUCLEOTIDYLTRANSFERASE, MITOCHONDRIAL"/>
    <property type="match status" value="1"/>
</dbReference>
<protein>
    <submittedName>
        <fullName evidence="6">CCA tRNA nucleotidyltransferase, mitochondrial</fullName>
    </submittedName>
</protein>
<keyword evidence="3 4" id="KW-0694">RNA-binding</keyword>
<dbReference type="FunFam" id="3.30.460.10:FF:000019">
    <property type="entry name" value="tRNA nucleotidyltransferase cca2"/>
    <property type="match status" value="1"/>
</dbReference>